<evidence type="ECO:0000256" key="1">
    <source>
        <dbReference type="SAM" id="MobiDB-lite"/>
    </source>
</evidence>
<accession>A0A8T0XTG4</accession>
<organism evidence="2 3">
    <name type="scientific">Panicum virgatum</name>
    <name type="common">Blackwell switchgrass</name>
    <dbReference type="NCBI Taxonomy" id="38727"/>
    <lineage>
        <taxon>Eukaryota</taxon>
        <taxon>Viridiplantae</taxon>
        <taxon>Streptophyta</taxon>
        <taxon>Embryophyta</taxon>
        <taxon>Tracheophyta</taxon>
        <taxon>Spermatophyta</taxon>
        <taxon>Magnoliopsida</taxon>
        <taxon>Liliopsida</taxon>
        <taxon>Poales</taxon>
        <taxon>Poaceae</taxon>
        <taxon>PACMAD clade</taxon>
        <taxon>Panicoideae</taxon>
        <taxon>Panicodae</taxon>
        <taxon>Paniceae</taxon>
        <taxon>Panicinae</taxon>
        <taxon>Panicum</taxon>
        <taxon>Panicum sect. Hiantes</taxon>
    </lineage>
</organism>
<gene>
    <name evidence="2" type="ORF">PVAP13_1KG433400</name>
</gene>
<dbReference type="Proteomes" id="UP000823388">
    <property type="component" value="Chromosome 1K"/>
</dbReference>
<name>A0A8T0XTG4_PANVG</name>
<keyword evidence="3" id="KW-1185">Reference proteome</keyword>
<protein>
    <submittedName>
        <fullName evidence="2">Uncharacterized protein</fullName>
    </submittedName>
</protein>
<feature type="region of interest" description="Disordered" evidence="1">
    <location>
        <begin position="1"/>
        <end position="78"/>
    </location>
</feature>
<proteinExistence type="predicted"/>
<evidence type="ECO:0000313" key="3">
    <source>
        <dbReference type="Proteomes" id="UP000823388"/>
    </source>
</evidence>
<comment type="caution">
    <text evidence="2">The sequence shown here is derived from an EMBL/GenBank/DDBJ whole genome shotgun (WGS) entry which is preliminary data.</text>
</comment>
<dbReference type="EMBL" id="CM029037">
    <property type="protein sequence ID" value="KAG2660403.1"/>
    <property type="molecule type" value="Genomic_DNA"/>
</dbReference>
<evidence type="ECO:0000313" key="2">
    <source>
        <dbReference type="EMBL" id="KAG2660403.1"/>
    </source>
</evidence>
<dbReference type="AlphaFoldDB" id="A0A8T0XTG4"/>
<sequence>MCCGRSATVHARQPPSASVPCARPSAADRRSSLSPSPGSTPLSLLPSHSSPRRPPTPVVRSTPSPAGDPTGGIPVVNLARSALRCRRPPRSPPPSPSRSILVAAGLRHGGSRPPPPGLGEGASRGVGDEAWRRGGGATGPQPGCTGRDDCSTRVRRRTAAGLGETGSGTSGRRRRRRLCGAAAECVGEGEGAADNNGERVFFLAFVLWARRSAMIS</sequence>
<feature type="region of interest" description="Disordered" evidence="1">
    <location>
        <begin position="106"/>
        <end position="175"/>
    </location>
</feature>
<reference evidence="2" key="1">
    <citation type="submission" date="2020-05" db="EMBL/GenBank/DDBJ databases">
        <title>WGS assembly of Panicum virgatum.</title>
        <authorList>
            <person name="Lovell J.T."/>
            <person name="Jenkins J."/>
            <person name="Shu S."/>
            <person name="Juenger T.E."/>
            <person name="Schmutz J."/>
        </authorList>
    </citation>
    <scope>NUCLEOTIDE SEQUENCE</scope>
    <source>
        <strain evidence="2">AP13</strain>
    </source>
</reference>
<feature type="compositionally biased region" description="Low complexity" evidence="1">
    <location>
        <begin position="32"/>
        <end position="49"/>
    </location>
</feature>